<gene>
    <name evidence="2" type="primary">orf5</name>
</gene>
<feature type="chain" id="PRO_5016600113" description="Lipoprotein" evidence="1">
    <location>
        <begin position="20"/>
        <end position="348"/>
    </location>
</feature>
<keyword evidence="1" id="KW-0732">Signal</keyword>
<name>A0A346D7C0_9BACT</name>
<sequence>MAPFLLAMALNACALTAHAAGGEVSFPKSRNGWIPRIARQYNSLEFEAALDLLRDAERPTTNTDQDRLWLDLMKGVLHYSLSQGKANGPQSEDARIAEAAFRRVLERAPDAALPIRNPSQALTQYFEELRAAYRQQIPVQETVAPAEPPPPPANISKEELAEKLRKMEAAAYEWAGGRLPLPVSEAFRALYEQALVAESPEEKQAVANAIDTWMKVLTSNDTKGVNELTPSPVSPKPTAHAHATHLSDAVPRSTFDLMLKSLTVYVLSQRVSGMRQWLIKQSEEGYSRQLVDLLNQVSEQHLELETAETSHERMGIAITLDRIEGQMFIHTGWRIRGSDPRPIPFASR</sequence>
<dbReference type="EMBL" id="MH048639">
    <property type="protein sequence ID" value="AXM42935.1"/>
    <property type="molecule type" value="Genomic_DNA"/>
</dbReference>
<proteinExistence type="predicted"/>
<reference evidence="2" key="1">
    <citation type="journal article" date="2018" name="Chem. Sci.">
        <title>Self-resistance guided genome mining uncovers new topoisomerase inhibitors from myxobacteria.</title>
        <authorList>
            <person name="Panter F."/>
            <person name="Krug D."/>
            <person name="Baumann S."/>
            <person name="Muller R."/>
        </authorList>
    </citation>
    <scope>NUCLEOTIDE SEQUENCE</scope>
    <source>
        <strain evidence="2">And48</strain>
    </source>
</reference>
<protein>
    <recommendedName>
        <fullName evidence="3">Lipoprotein</fullName>
    </recommendedName>
</protein>
<accession>A0A346D7C0</accession>
<evidence type="ECO:0000256" key="1">
    <source>
        <dbReference type="SAM" id="SignalP"/>
    </source>
</evidence>
<feature type="signal peptide" evidence="1">
    <location>
        <begin position="1"/>
        <end position="19"/>
    </location>
</feature>
<evidence type="ECO:0000313" key="2">
    <source>
        <dbReference type="EMBL" id="AXM42935.1"/>
    </source>
</evidence>
<organism evidence="2">
    <name type="scientific">Pyxidicoccus fallax</name>
    <dbReference type="NCBI Taxonomy" id="394095"/>
    <lineage>
        <taxon>Bacteria</taxon>
        <taxon>Pseudomonadati</taxon>
        <taxon>Myxococcota</taxon>
        <taxon>Myxococcia</taxon>
        <taxon>Myxococcales</taxon>
        <taxon>Cystobacterineae</taxon>
        <taxon>Myxococcaceae</taxon>
        <taxon>Pyxidicoccus</taxon>
    </lineage>
</organism>
<dbReference type="AlphaFoldDB" id="A0A346D7C0"/>
<evidence type="ECO:0008006" key="3">
    <source>
        <dbReference type="Google" id="ProtNLM"/>
    </source>
</evidence>